<protein>
    <submittedName>
        <fullName evidence="1">Uncharacterized protein</fullName>
    </submittedName>
</protein>
<keyword evidence="2" id="KW-1185">Reference proteome</keyword>
<accession>A0A916XUS2</accession>
<dbReference type="EMBL" id="BMJJ01000002">
    <property type="protein sequence ID" value="GGD11893.1"/>
    <property type="molecule type" value="Genomic_DNA"/>
</dbReference>
<evidence type="ECO:0000313" key="1">
    <source>
        <dbReference type="EMBL" id="GGD11893.1"/>
    </source>
</evidence>
<dbReference type="AlphaFoldDB" id="A0A916XUS2"/>
<reference evidence="1" key="2">
    <citation type="submission" date="2020-09" db="EMBL/GenBank/DDBJ databases">
        <authorList>
            <person name="Sun Q."/>
            <person name="Zhou Y."/>
        </authorList>
    </citation>
    <scope>NUCLEOTIDE SEQUENCE</scope>
    <source>
        <strain evidence="1">CGMCC 1.15493</strain>
    </source>
</reference>
<reference evidence="1" key="1">
    <citation type="journal article" date="2014" name="Int. J. Syst. Evol. Microbiol.">
        <title>Complete genome sequence of Corynebacterium casei LMG S-19264T (=DSM 44701T), isolated from a smear-ripened cheese.</title>
        <authorList>
            <consortium name="US DOE Joint Genome Institute (JGI-PGF)"/>
            <person name="Walter F."/>
            <person name="Albersmeier A."/>
            <person name="Kalinowski J."/>
            <person name="Ruckert C."/>
        </authorList>
    </citation>
    <scope>NUCLEOTIDE SEQUENCE</scope>
    <source>
        <strain evidence="1">CGMCC 1.15493</strain>
    </source>
</reference>
<comment type="caution">
    <text evidence="1">The sequence shown here is derived from an EMBL/GenBank/DDBJ whole genome shotgun (WGS) entry which is preliminary data.</text>
</comment>
<evidence type="ECO:0000313" key="2">
    <source>
        <dbReference type="Proteomes" id="UP000613160"/>
    </source>
</evidence>
<name>A0A916XUS2_9HYPH</name>
<proteinExistence type="predicted"/>
<organism evidence="1 2">
    <name type="scientific">Aureimonas glaciei</name>
    <dbReference type="NCBI Taxonomy" id="1776957"/>
    <lineage>
        <taxon>Bacteria</taxon>
        <taxon>Pseudomonadati</taxon>
        <taxon>Pseudomonadota</taxon>
        <taxon>Alphaproteobacteria</taxon>
        <taxon>Hyphomicrobiales</taxon>
        <taxon>Aurantimonadaceae</taxon>
        <taxon>Aureimonas</taxon>
    </lineage>
</organism>
<dbReference type="Proteomes" id="UP000613160">
    <property type="component" value="Unassembled WGS sequence"/>
</dbReference>
<sequence length="75" mass="8129">MSQVKEKSVDVLLAEVEQIWPGSFWLLAKGRATELEPMYGFQAIWGSGKVLCEGEGDSQEAAIAAALAQPRINHA</sequence>
<dbReference type="RefSeq" id="WP_188849797.1">
    <property type="nucleotide sequence ID" value="NZ_BMJJ01000002.1"/>
</dbReference>
<gene>
    <name evidence="1" type="ORF">GCM10011335_13580</name>
</gene>